<proteinExistence type="predicted"/>
<reference evidence="1" key="1">
    <citation type="submission" date="2023-10" db="EMBL/GenBank/DDBJ databases">
        <title>Amphibacter perezi, gen. nov., sp. nov. a novel taxa of the family Comamonadaceae, class Betaproteobacteria isolated from the skin microbiota of Pelophylax perezi from different populations.</title>
        <authorList>
            <person name="Costa S."/>
            <person name="Proenca D.N."/>
            <person name="Lopes I."/>
            <person name="Morais P.V."/>
        </authorList>
    </citation>
    <scope>NUCLEOTIDE SEQUENCE</scope>
    <source>
        <strain evidence="1">SL12-8</strain>
    </source>
</reference>
<accession>A0ACC6P3Z0</accession>
<keyword evidence="2" id="KW-1185">Reference proteome</keyword>
<organism evidence="1 2">
    <name type="scientific">Amphibiibacter pelophylacis</name>
    <dbReference type="NCBI Taxonomy" id="1799477"/>
    <lineage>
        <taxon>Bacteria</taxon>
        <taxon>Pseudomonadati</taxon>
        <taxon>Pseudomonadota</taxon>
        <taxon>Betaproteobacteria</taxon>
        <taxon>Burkholderiales</taxon>
        <taxon>Sphaerotilaceae</taxon>
        <taxon>Amphibiibacter</taxon>
    </lineage>
</organism>
<sequence length="337" mass="35063">MKQSHFVPRAHLAALGGTIASGAKNSAAAGVVPSVGAGAILEAVRPFLGDLQVSTAQLAQTASTNLDIPMLLQVRDHAVRQIESGEAGVVITQGTDCIEESSFVFDLVNPTARPIVVTGAMRNPTLAGADGPANVLSALQVAVSPGLAGQGAVVVFNEEIHDPWLVRKTHTSNPATFSSGPSAGPIGWISEGRVRLVHPPRPAPRIDIACDTPIPPVAYLSLTLGDDLRLLRHIHAAGYRGLVLDAFGGGHIAASMREAVAELAATMPVIYASRTGAGEILSQTYGFPGSETDLQTLGCVSAGVLSSRKARLVLSLLLAVSPENPLQRWGEFANRYS</sequence>
<evidence type="ECO:0000313" key="2">
    <source>
        <dbReference type="Proteomes" id="UP001364695"/>
    </source>
</evidence>
<comment type="caution">
    <text evidence="1">The sequence shown here is derived from an EMBL/GenBank/DDBJ whole genome shotgun (WGS) entry which is preliminary data.</text>
</comment>
<dbReference type="EMBL" id="JAWDIE010000017">
    <property type="protein sequence ID" value="MEJ7138943.1"/>
    <property type="molecule type" value="Genomic_DNA"/>
</dbReference>
<gene>
    <name evidence="1" type="ORF">RV045_10965</name>
</gene>
<dbReference type="Proteomes" id="UP001364695">
    <property type="component" value="Unassembled WGS sequence"/>
</dbReference>
<name>A0ACC6P3Z0_9BURK</name>
<protein>
    <submittedName>
        <fullName evidence="1">Asparaginase</fullName>
    </submittedName>
</protein>
<evidence type="ECO:0000313" key="1">
    <source>
        <dbReference type="EMBL" id="MEJ7138943.1"/>
    </source>
</evidence>